<comment type="catalytic activity">
    <reaction evidence="10">
        <text>a long chain fatty alcohol + a 1-acylglycerone 3-phosphate = a 1-O-alkylglycerone 3-phosphate + a long-chain fatty acid + H(+)</text>
        <dbReference type="Rhea" id="RHEA:36171"/>
        <dbReference type="ChEBI" id="CHEBI:15378"/>
        <dbReference type="ChEBI" id="CHEBI:17135"/>
        <dbReference type="ChEBI" id="CHEBI:57534"/>
        <dbReference type="ChEBI" id="CHEBI:57560"/>
        <dbReference type="ChEBI" id="CHEBI:73315"/>
        <dbReference type="EC" id="2.5.1.26"/>
    </reaction>
</comment>
<dbReference type="GeneID" id="136820839"/>
<dbReference type="InterPro" id="IPR036318">
    <property type="entry name" value="FAD-bd_PCMH-like_sf"/>
</dbReference>
<evidence type="ECO:0000256" key="4">
    <source>
        <dbReference type="ARBA" id="ARBA00022630"/>
    </source>
</evidence>
<feature type="binding site" evidence="8">
    <location>
        <begin position="247"/>
        <end position="253"/>
    </location>
    <ligand>
        <name>FAD</name>
        <dbReference type="ChEBI" id="CHEBI:57692"/>
    </ligand>
</feature>
<feature type="domain" description="FAD-binding PCMH-type" evidence="11">
    <location>
        <begin position="146"/>
        <end position="328"/>
    </location>
</feature>
<keyword evidence="5 8" id="KW-0274">FAD</keyword>
<keyword evidence="10" id="KW-0576">Peroxisome</keyword>
<dbReference type="InterPro" id="IPR006094">
    <property type="entry name" value="Oxid_FAD_bind_N"/>
</dbReference>
<evidence type="ECO:0000256" key="9">
    <source>
        <dbReference type="PIRSR" id="PIRSR625650-4"/>
    </source>
</evidence>
<comment type="cofactor">
    <cofactor evidence="8 10">
        <name>FAD</name>
        <dbReference type="ChEBI" id="CHEBI:57692"/>
    </cofactor>
</comment>
<evidence type="ECO:0000313" key="13">
    <source>
        <dbReference type="Proteomes" id="UP000594262"/>
    </source>
</evidence>
<dbReference type="EC" id="2.5.1.26" evidence="3 10"/>
<evidence type="ECO:0000256" key="1">
    <source>
        <dbReference type="ARBA" id="ARBA00004670"/>
    </source>
</evidence>
<dbReference type="PANTHER" id="PTHR46568">
    <property type="entry name" value="ALKYLDIHYDROXYACETONEPHOSPHATE SYNTHASE, PEROXISOMAL"/>
    <property type="match status" value="1"/>
</dbReference>
<accession>A0A7M5V7K2</accession>
<comment type="function">
    <text evidence="10">Catalyzes the exchange of an acyl for a long-chain alkyl group and the formation of the ether bond in the biosynthesis of ether phospholipids.</text>
</comment>
<keyword evidence="10" id="KW-0444">Lipid biosynthesis</keyword>
<feature type="binding site" evidence="7">
    <location>
        <position position="459"/>
    </location>
    <ligand>
        <name>substrate</name>
    </ligand>
</feature>
<feature type="binding site" evidence="8">
    <location>
        <begin position="260"/>
        <end position="263"/>
    </location>
    <ligand>
        <name>FAD</name>
        <dbReference type="ChEBI" id="CHEBI:57692"/>
    </ligand>
</feature>
<name>A0A7M5V7K2_9CNID</name>
<sequence>MANVNGLSEETIKLNFTHENTDKFKAFPRKRQEVLKWRGWGYNDSQFDLDKDNVACFKGSRYPALANETLPKLGPWFEERCDADMNLKTPCRERLNIEDYPSPICNDDFIKAVEGTGIASFDTEDRVVHGHGQTIFEIFDLRYTKIKRIPDIVMWPQNHDEVVKIVNAATEFDVCIIPFGGGTTVSGAVSCPEDEQRMIVSLDMTDMNKILWFDEENLLAHVEAGIVGQDLEKKLAEFGFCTGHEPDSMEFSTLGGWVATRASGMKKNVYGNIEDLVVQIRMVTPQGIMEKKCQVPRISAGPDIHHMILGSEGTLGVVTEVTLKIRPLPEIKAYGSVVFPNFKAGVLSLREVALRKCAPASIRLMDNEQFLFGQALKAGSTPFWTKIMDWIKAFYITHIKGFDPKEICICTLLFEGSKEITEEQQQKVYQIVQKYGGIPAGEANGKRGYTLTYAIAYLRDFGLDMSYIAESFETSVPWDRVLDLCRNVKLEIFRKCKEYGVKTRPFVTCRVTQTYDAGACIYFYFGFLYHGLPEPLKIYEDVENAARQEVMRNGGSVSHHHGIGKIRKQFLEKTITEAGINALKGLKQAIDPNNIFGVNNLL</sequence>
<dbReference type="Gene3D" id="1.10.45.10">
    <property type="entry name" value="Vanillyl-alcohol Oxidase, Chain A, domain 4"/>
    <property type="match status" value="1"/>
</dbReference>
<dbReference type="GO" id="GO:0071949">
    <property type="term" value="F:FAD binding"/>
    <property type="evidence" value="ECO:0007669"/>
    <property type="project" value="InterPro"/>
</dbReference>
<dbReference type="AlphaFoldDB" id="A0A7M5V7K2"/>
<comment type="pathway">
    <text evidence="1 10">Glycerolipid metabolism; ether lipid biosynthesis.</text>
</comment>
<dbReference type="RefSeq" id="XP_066933176.1">
    <property type="nucleotide sequence ID" value="XM_067077075.1"/>
</dbReference>
<dbReference type="GO" id="GO:0008611">
    <property type="term" value="P:ether lipid biosynthetic process"/>
    <property type="evidence" value="ECO:0007669"/>
    <property type="project" value="UniProtKB-UniPathway"/>
</dbReference>
<evidence type="ECO:0000313" key="12">
    <source>
        <dbReference type="EnsemblMetazoa" id="CLYHEMP004827.1"/>
    </source>
</evidence>
<evidence type="ECO:0000256" key="7">
    <source>
        <dbReference type="PIRSR" id="PIRSR625650-2"/>
    </source>
</evidence>
<keyword evidence="10" id="KW-0443">Lipid metabolism</keyword>
<dbReference type="InterPro" id="IPR016169">
    <property type="entry name" value="FAD-bd_PCMH_sub2"/>
</dbReference>
<dbReference type="PROSITE" id="PS51387">
    <property type="entry name" value="FAD_PCMH"/>
    <property type="match status" value="1"/>
</dbReference>
<dbReference type="SUPFAM" id="SSF56176">
    <property type="entry name" value="FAD-binding/transporter-associated domain-like"/>
    <property type="match status" value="1"/>
</dbReference>
<dbReference type="GO" id="GO:0008609">
    <property type="term" value="F:alkylglycerone-phosphate synthase activity"/>
    <property type="evidence" value="ECO:0007669"/>
    <property type="project" value="UniProtKB-EC"/>
</dbReference>
<evidence type="ECO:0000256" key="8">
    <source>
        <dbReference type="PIRSR" id="PIRSR625650-3"/>
    </source>
</evidence>
<keyword evidence="4 10" id="KW-0285">Flavoprotein</keyword>
<keyword evidence="10" id="KW-0808">Transferase</keyword>
<evidence type="ECO:0000256" key="6">
    <source>
        <dbReference type="PIRSR" id="PIRSR625650-1"/>
    </source>
</evidence>
<keyword evidence="13" id="KW-1185">Reference proteome</keyword>
<dbReference type="InterPro" id="IPR016167">
    <property type="entry name" value="FAD-bd_PCMH_sub1"/>
</dbReference>
<dbReference type="OrthoDB" id="7786253at2759"/>
<dbReference type="UniPathway" id="UPA00781"/>
<dbReference type="Gene3D" id="3.30.70.3450">
    <property type="match status" value="1"/>
</dbReference>
<evidence type="ECO:0000256" key="5">
    <source>
        <dbReference type="ARBA" id="ARBA00022827"/>
    </source>
</evidence>
<evidence type="ECO:0000256" key="3">
    <source>
        <dbReference type="ARBA" id="ARBA00012385"/>
    </source>
</evidence>
<reference evidence="12" key="1">
    <citation type="submission" date="2021-01" db="UniProtKB">
        <authorList>
            <consortium name="EnsemblMetazoa"/>
        </authorList>
    </citation>
    <scope>IDENTIFICATION</scope>
</reference>
<dbReference type="GO" id="GO:0005777">
    <property type="term" value="C:peroxisome"/>
    <property type="evidence" value="ECO:0007669"/>
    <property type="project" value="UniProtKB-SubCell"/>
</dbReference>
<feature type="binding site" evidence="8">
    <location>
        <begin position="312"/>
        <end position="318"/>
    </location>
    <ligand>
        <name>FAD</name>
        <dbReference type="ChEBI" id="CHEBI:57692"/>
    </ligand>
</feature>
<dbReference type="InterPro" id="IPR025650">
    <property type="entry name" value="Alkyl-DHAP_Synthase"/>
</dbReference>
<dbReference type="Pfam" id="PF01565">
    <property type="entry name" value="FAD_binding_4"/>
    <property type="match status" value="1"/>
</dbReference>
<dbReference type="Proteomes" id="UP000594262">
    <property type="component" value="Unplaced"/>
</dbReference>
<dbReference type="InterPro" id="IPR016166">
    <property type="entry name" value="FAD-bd_PCMH"/>
</dbReference>
<dbReference type="Pfam" id="PF02913">
    <property type="entry name" value="FAD-oxidase_C"/>
    <property type="match status" value="1"/>
</dbReference>
<comment type="subunit">
    <text evidence="10">Homodimer.</text>
</comment>
<feature type="site" description="Important for enzyme activity" evidence="9">
    <location>
        <position position="363"/>
    </location>
</feature>
<dbReference type="SUPFAM" id="SSF55103">
    <property type="entry name" value="FAD-linked oxidases, C-terminal domain"/>
    <property type="match status" value="1"/>
</dbReference>
<dbReference type="InterPro" id="IPR016164">
    <property type="entry name" value="FAD-linked_Oxase-like_C"/>
</dbReference>
<dbReference type="Gene3D" id="3.30.160.650">
    <property type="match status" value="1"/>
</dbReference>
<dbReference type="Gene3D" id="3.30.300.330">
    <property type="match status" value="1"/>
</dbReference>
<dbReference type="InterPro" id="IPR004113">
    <property type="entry name" value="FAD-bd_oxidored_4_C"/>
</dbReference>
<comment type="subcellular location">
    <subcellularLocation>
        <location evidence="10">Peroxisome</location>
    </subcellularLocation>
</comment>
<feature type="active site" description="Proton donor/acceptor" evidence="6">
    <location>
        <position position="522"/>
    </location>
</feature>
<evidence type="ECO:0000259" key="11">
    <source>
        <dbReference type="PROSITE" id="PS51387"/>
    </source>
</evidence>
<comment type="similarity">
    <text evidence="2 10">Belongs to the FAD-binding oxidoreductase/transferase type 4 family.</text>
</comment>
<protein>
    <recommendedName>
        <fullName evidence="3 10">Alkylglycerone-phosphate synthase</fullName>
        <shortName evidence="10">Alkyl-DHAP synthase</shortName>
        <ecNumber evidence="3 10">2.5.1.26</ecNumber>
    </recommendedName>
</protein>
<dbReference type="InterPro" id="IPR016171">
    <property type="entry name" value="Vanillyl_alc_oxidase_C-sub2"/>
</dbReference>
<proteinExistence type="inferred from homology"/>
<evidence type="ECO:0000256" key="10">
    <source>
        <dbReference type="RuleBase" id="RU363113"/>
    </source>
</evidence>
<organism evidence="12 13">
    <name type="scientific">Clytia hemisphaerica</name>
    <dbReference type="NCBI Taxonomy" id="252671"/>
    <lineage>
        <taxon>Eukaryota</taxon>
        <taxon>Metazoa</taxon>
        <taxon>Cnidaria</taxon>
        <taxon>Hydrozoa</taxon>
        <taxon>Hydroidolina</taxon>
        <taxon>Leptothecata</taxon>
        <taxon>Obeliida</taxon>
        <taxon>Clytiidae</taxon>
        <taxon>Clytia</taxon>
    </lineage>
</organism>
<dbReference type="PANTHER" id="PTHR46568:SF1">
    <property type="entry name" value="ALKYLDIHYDROXYACETONEPHOSPHATE SYNTHASE, PEROXISOMAL"/>
    <property type="match status" value="1"/>
</dbReference>
<evidence type="ECO:0000256" key="2">
    <source>
        <dbReference type="ARBA" id="ARBA00008000"/>
    </source>
</evidence>
<dbReference type="Gene3D" id="3.30.465.10">
    <property type="match status" value="1"/>
</dbReference>
<dbReference type="EnsemblMetazoa" id="CLYHEMT004827.1">
    <property type="protein sequence ID" value="CLYHEMP004827.1"/>
    <property type="gene ID" value="CLYHEMG004827"/>
</dbReference>
<dbReference type="Gene3D" id="3.30.43.10">
    <property type="entry name" value="Uridine Diphospho-n-acetylenolpyruvylglucosamine Reductase, domain 2"/>
    <property type="match status" value="1"/>
</dbReference>